<feature type="region of interest" description="Disordered" evidence="1">
    <location>
        <begin position="346"/>
        <end position="369"/>
    </location>
</feature>
<evidence type="ECO:0000256" key="1">
    <source>
        <dbReference type="SAM" id="MobiDB-lite"/>
    </source>
</evidence>
<organism evidence="2 3">
    <name type="scientific">Dryococelus australis</name>
    <dbReference type="NCBI Taxonomy" id="614101"/>
    <lineage>
        <taxon>Eukaryota</taxon>
        <taxon>Metazoa</taxon>
        <taxon>Ecdysozoa</taxon>
        <taxon>Arthropoda</taxon>
        <taxon>Hexapoda</taxon>
        <taxon>Insecta</taxon>
        <taxon>Pterygota</taxon>
        <taxon>Neoptera</taxon>
        <taxon>Polyneoptera</taxon>
        <taxon>Phasmatodea</taxon>
        <taxon>Verophasmatodea</taxon>
        <taxon>Anareolatae</taxon>
        <taxon>Phasmatidae</taxon>
        <taxon>Eurycanthinae</taxon>
        <taxon>Dryococelus</taxon>
    </lineage>
</organism>
<evidence type="ECO:0000313" key="3">
    <source>
        <dbReference type="Proteomes" id="UP001159363"/>
    </source>
</evidence>
<feature type="region of interest" description="Disordered" evidence="1">
    <location>
        <begin position="651"/>
        <end position="671"/>
    </location>
</feature>
<dbReference type="Proteomes" id="UP001159363">
    <property type="component" value="Chromosome 8"/>
</dbReference>
<accession>A0ABQ9GTS9</accession>
<evidence type="ECO:0000313" key="2">
    <source>
        <dbReference type="EMBL" id="KAJ8875427.1"/>
    </source>
</evidence>
<keyword evidence="3" id="KW-1185">Reference proteome</keyword>
<dbReference type="EMBL" id="JARBHB010000009">
    <property type="protein sequence ID" value="KAJ8875427.1"/>
    <property type="molecule type" value="Genomic_DNA"/>
</dbReference>
<gene>
    <name evidence="2" type="ORF">PR048_023322</name>
</gene>
<feature type="compositionally biased region" description="Basic and acidic residues" evidence="1">
    <location>
        <begin position="660"/>
        <end position="671"/>
    </location>
</feature>
<name>A0ABQ9GTS9_9NEOP</name>
<sequence>MQFVRVTIPGPLWRCSGRAVATSQLRGARAHALLAMGRGREGGRAIQGGGGREGWCALRTRGEVNSSLHLELEQDFGGAKADRTRTSLKGWRGESEVWETEATIDLALRHSVPRTLPPKSSLSDFDYWGRDGSAVRLYASHQGQPGSIPGRFAPGFRKWESCPAMPLVDGFSPGSPVSPLPLHSGPDPHSPQFTVFGSQVLDSSSSSIDVDSWSSVGRLRWGGVFPGETGEFTANSSRARHQDGVASQLHFRTPFADQRDASPHQEAAQPIGNLSLHAVVNQKQGPFPEHYTQSIREWIRAHQRNRYTISSLCAHLFCAKLQQQMPENWRHLPASTLANRVSFAPRCSQSDTKPVPRAPHSQSENGYEHRKERPGHLTFVYLTKLCPQANGYGVRTTWFKGTTQLLASCQSESGSIPCLVTPGFSQVIIVPDYAAGQRVFSGISRFPALELRRRSMLISLHPHWLSRPRLLVKKPSRNTEIVYGWKEHLKSNPVMPIKLHMIKGKRCRERKINIKASERVNYARIRVRKYIPGFGHDLGYWFLPRAPSVYSTKRAPTYLATLHRTSLLLEYVARAGGSESVDTRRSNVRSGGGGQLDMSHARLGQVLPALDDIGDKEVSALMCLVVYSTVRACVHSSRQTSSHFTRTLQRHRGTGQEWANHPRGEGVSGDRKEPSRVLVKCCLNSVDENKRGTRARPEWSRMARASCSVTRAAPNTWVNVDTAQTRYIDRCETAGGGPPVSDWPRESLETNLVSFLMNFFFINARNTKHETTRGRGDVVVRLLASHLGEPVRFLAESLTDFRTWGSCRTMPLVGGFSRGSQVSPILSFRRCSILTSLHPHRL</sequence>
<proteinExistence type="predicted"/>
<protein>
    <submittedName>
        <fullName evidence="2">Uncharacterized protein</fullName>
    </submittedName>
</protein>
<comment type="caution">
    <text evidence="2">The sequence shown here is derived from an EMBL/GenBank/DDBJ whole genome shotgun (WGS) entry which is preliminary data.</text>
</comment>
<reference evidence="2 3" key="1">
    <citation type="submission" date="2023-02" db="EMBL/GenBank/DDBJ databases">
        <title>LHISI_Scaffold_Assembly.</title>
        <authorList>
            <person name="Stuart O.P."/>
            <person name="Cleave R."/>
            <person name="Magrath M.J.L."/>
            <person name="Mikheyev A.S."/>
        </authorList>
    </citation>
    <scope>NUCLEOTIDE SEQUENCE [LARGE SCALE GENOMIC DNA]</scope>
    <source>
        <strain evidence="2">Daus_M_001</strain>
        <tissue evidence="2">Leg muscle</tissue>
    </source>
</reference>